<proteinExistence type="predicted"/>
<dbReference type="AlphaFoldDB" id="A0A0K2TW37"/>
<dbReference type="EMBL" id="HACA01012907">
    <property type="protein sequence ID" value="CDW30268.1"/>
    <property type="molecule type" value="Transcribed_RNA"/>
</dbReference>
<name>A0A0K2TW37_LEPSM</name>
<organism evidence="2">
    <name type="scientific">Lepeophtheirus salmonis</name>
    <name type="common">Salmon louse</name>
    <name type="synonym">Caligus salmonis</name>
    <dbReference type="NCBI Taxonomy" id="72036"/>
    <lineage>
        <taxon>Eukaryota</taxon>
        <taxon>Metazoa</taxon>
        <taxon>Ecdysozoa</taxon>
        <taxon>Arthropoda</taxon>
        <taxon>Crustacea</taxon>
        <taxon>Multicrustacea</taxon>
        <taxon>Hexanauplia</taxon>
        <taxon>Copepoda</taxon>
        <taxon>Siphonostomatoida</taxon>
        <taxon>Caligidae</taxon>
        <taxon>Lepeophtheirus</taxon>
    </lineage>
</organism>
<evidence type="ECO:0000256" key="1">
    <source>
        <dbReference type="SAM" id="MobiDB-lite"/>
    </source>
</evidence>
<feature type="region of interest" description="Disordered" evidence="1">
    <location>
        <begin position="1"/>
        <end position="21"/>
    </location>
</feature>
<reference evidence="2" key="1">
    <citation type="submission" date="2014-05" db="EMBL/GenBank/DDBJ databases">
        <authorList>
            <person name="Chronopoulou M."/>
        </authorList>
    </citation>
    <scope>NUCLEOTIDE SEQUENCE</scope>
    <source>
        <tissue evidence="2">Whole organism</tissue>
    </source>
</reference>
<sequence length="82" mass="9250">MPTATGRTTHGPQRFSQSRRVSSPLQSWSLRSSQVTSYFTSVSRVSHLPGNCLRVWCRTPRQCRKRTVPMTTGRLVTLAITT</sequence>
<accession>A0A0K2TW37</accession>
<evidence type="ECO:0000313" key="2">
    <source>
        <dbReference type="EMBL" id="CDW30268.1"/>
    </source>
</evidence>
<protein>
    <submittedName>
        <fullName evidence="2">Uncharacterized protein</fullName>
    </submittedName>
</protein>